<comment type="caution">
    <text evidence="1">The sequence shown here is derived from an EMBL/GenBank/DDBJ whole genome shotgun (WGS) entry which is preliminary data.</text>
</comment>
<dbReference type="EMBL" id="CAMKVN010013611">
    <property type="protein sequence ID" value="CAI2196076.1"/>
    <property type="molecule type" value="Genomic_DNA"/>
</dbReference>
<organism evidence="1 2">
    <name type="scientific">Funneliformis geosporum</name>
    <dbReference type="NCBI Taxonomy" id="1117311"/>
    <lineage>
        <taxon>Eukaryota</taxon>
        <taxon>Fungi</taxon>
        <taxon>Fungi incertae sedis</taxon>
        <taxon>Mucoromycota</taxon>
        <taxon>Glomeromycotina</taxon>
        <taxon>Glomeromycetes</taxon>
        <taxon>Glomerales</taxon>
        <taxon>Glomeraceae</taxon>
        <taxon>Funneliformis</taxon>
    </lineage>
</organism>
<sequence>AEFRQTIIKRMNGNKLEEFAQEYFVNCTLCGIIITTNLDHEYDEAHLVAVELLNPIKNPQT</sequence>
<dbReference type="AlphaFoldDB" id="A0A9W4T865"/>
<dbReference type="Proteomes" id="UP001153678">
    <property type="component" value="Unassembled WGS sequence"/>
</dbReference>
<evidence type="ECO:0000313" key="2">
    <source>
        <dbReference type="Proteomes" id="UP001153678"/>
    </source>
</evidence>
<proteinExistence type="predicted"/>
<protein>
    <submittedName>
        <fullName evidence="1">4186_t:CDS:1</fullName>
    </submittedName>
</protein>
<feature type="non-terminal residue" evidence="1">
    <location>
        <position position="61"/>
    </location>
</feature>
<reference evidence="1" key="1">
    <citation type="submission" date="2022-08" db="EMBL/GenBank/DDBJ databases">
        <authorList>
            <person name="Kallberg Y."/>
            <person name="Tangrot J."/>
            <person name="Rosling A."/>
        </authorList>
    </citation>
    <scope>NUCLEOTIDE SEQUENCE</scope>
    <source>
        <strain evidence="1">Wild A</strain>
    </source>
</reference>
<name>A0A9W4T865_9GLOM</name>
<feature type="non-terminal residue" evidence="1">
    <location>
        <position position="1"/>
    </location>
</feature>
<evidence type="ECO:0000313" key="1">
    <source>
        <dbReference type="EMBL" id="CAI2196076.1"/>
    </source>
</evidence>
<gene>
    <name evidence="1" type="ORF">FWILDA_LOCUS17396</name>
</gene>
<keyword evidence="2" id="KW-1185">Reference proteome</keyword>
<accession>A0A9W4T865</accession>